<dbReference type="CDD" id="cd02440">
    <property type="entry name" value="AdoMet_MTases"/>
    <property type="match status" value="1"/>
</dbReference>
<comment type="similarity">
    <text evidence="5">Belongs to the protein N5-glutamine methyltransferase family. PrmC subfamily.</text>
</comment>
<dbReference type="InterPro" id="IPR050320">
    <property type="entry name" value="N5-glutamine_MTase"/>
</dbReference>
<evidence type="ECO:0000256" key="1">
    <source>
        <dbReference type="ARBA" id="ARBA00022603"/>
    </source>
</evidence>
<dbReference type="AlphaFoldDB" id="A0A060UMG0"/>
<dbReference type="Pfam" id="PF05175">
    <property type="entry name" value="MTS"/>
    <property type="match status" value="1"/>
</dbReference>
<dbReference type="InterPro" id="IPR004556">
    <property type="entry name" value="HemK-like"/>
</dbReference>
<keyword evidence="1 5" id="KW-0489">Methyltransferase</keyword>
<evidence type="ECO:0000313" key="12">
    <source>
        <dbReference type="Proteomes" id="UP000193925"/>
    </source>
</evidence>
<dbReference type="InterPro" id="IPR029063">
    <property type="entry name" value="SAM-dependent_MTases_sf"/>
</dbReference>
<dbReference type="NCBIfam" id="TIGR00536">
    <property type="entry name" value="hemK_fam"/>
    <property type="match status" value="1"/>
</dbReference>
<keyword evidence="3 5" id="KW-0949">S-adenosyl-L-methionine</keyword>
<dbReference type="HAMAP" id="MF_02126">
    <property type="entry name" value="RF_methyltr_PrmC"/>
    <property type="match status" value="1"/>
</dbReference>
<reference evidence="10 12" key="4">
    <citation type="submission" date="2017-03" db="EMBL/GenBank/DDBJ databases">
        <authorList>
            <person name="Regsiter A."/>
            <person name="William W."/>
        </authorList>
    </citation>
    <scope>NUCLEOTIDE SEQUENCE [LARGE SCALE GENOMIC DNA]</scope>
    <source>
        <strain evidence="10">PRJEB5721</strain>
    </source>
</reference>
<reference evidence="8" key="1">
    <citation type="submission" date="2014-03" db="EMBL/GenBank/DDBJ databases">
        <authorList>
            <person name="Genoscope - CEA"/>
        </authorList>
    </citation>
    <scope>NUCLEOTIDE SEQUENCE [LARGE SCALE GENOMIC DNA]</scope>
    <source>
        <strain evidence="8">CF27</strain>
    </source>
</reference>
<dbReference type="NCBIfam" id="TIGR03534">
    <property type="entry name" value="RF_mod_PrmC"/>
    <property type="match status" value="1"/>
</dbReference>
<evidence type="ECO:0000259" key="6">
    <source>
        <dbReference type="Pfam" id="PF05175"/>
    </source>
</evidence>
<evidence type="ECO:0000313" key="8">
    <source>
        <dbReference type="EMBL" id="CDQ09655.1"/>
    </source>
</evidence>
<name>A0A060UMG0_9PROT</name>
<dbReference type="SUPFAM" id="SSF53335">
    <property type="entry name" value="S-adenosyl-L-methionine-dependent methyltransferases"/>
    <property type="match status" value="1"/>
</dbReference>
<feature type="binding site" evidence="5">
    <location>
        <position position="154"/>
    </location>
    <ligand>
        <name>S-adenosyl-L-methionine</name>
        <dbReference type="ChEBI" id="CHEBI:59789"/>
    </ligand>
</feature>
<evidence type="ECO:0000313" key="9">
    <source>
        <dbReference type="EMBL" id="OCB03026.1"/>
    </source>
</evidence>
<evidence type="ECO:0000256" key="2">
    <source>
        <dbReference type="ARBA" id="ARBA00022679"/>
    </source>
</evidence>
<dbReference type="PANTHER" id="PTHR18895:SF74">
    <property type="entry name" value="MTRF1L RELEASE FACTOR GLUTAMINE METHYLTRANSFERASE"/>
    <property type="match status" value="1"/>
</dbReference>
<evidence type="ECO:0000256" key="4">
    <source>
        <dbReference type="ARBA" id="ARBA00048391"/>
    </source>
</evidence>
<dbReference type="EMBL" id="MASQ01000081">
    <property type="protein sequence ID" value="OCB03026.1"/>
    <property type="molecule type" value="Genomic_DNA"/>
</dbReference>
<dbReference type="GO" id="GO:0032259">
    <property type="term" value="P:methylation"/>
    <property type="evidence" value="ECO:0007669"/>
    <property type="project" value="UniProtKB-KW"/>
</dbReference>
<dbReference type="RefSeq" id="WP_035191947.1">
    <property type="nucleotide sequence ID" value="NZ_CCCS020000023.1"/>
</dbReference>
<feature type="domain" description="Methyltransferase small" evidence="6">
    <location>
        <begin position="114"/>
        <end position="204"/>
    </location>
</feature>
<feature type="domain" description="Release factor glutamine methyltransferase N-terminal" evidence="7">
    <location>
        <begin position="23"/>
        <end position="86"/>
    </location>
</feature>
<evidence type="ECO:0000313" key="10">
    <source>
        <dbReference type="EMBL" id="SMH67099.1"/>
    </source>
</evidence>
<feature type="binding site" evidence="5">
    <location>
        <position position="181"/>
    </location>
    <ligand>
        <name>S-adenosyl-L-methionine</name>
        <dbReference type="ChEBI" id="CHEBI:59789"/>
    </ligand>
</feature>
<evidence type="ECO:0000259" key="7">
    <source>
        <dbReference type="Pfam" id="PF17827"/>
    </source>
</evidence>
<dbReference type="InterPro" id="IPR002052">
    <property type="entry name" value="DNA_methylase_N6_adenine_CS"/>
</dbReference>
<dbReference type="Pfam" id="PF17827">
    <property type="entry name" value="PrmC_N"/>
    <property type="match status" value="1"/>
</dbReference>
<dbReference type="PROSITE" id="PS00092">
    <property type="entry name" value="N6_MTASE"/>
    <property type="match status" value="1"/>
</dbReference>
<keyword evidence="12" id="KW-1185">Reference proteome</keyword>
<dbReference type="Gene3D" id="3.40.50.150">
    <property type="entry name" value="Vaccinia Virus protein VP39"/>
    <property type="match status" value="1"/>
</dbReference>
<dbReference type="PANTHER" id="PTHR18895">
    <property type="entry name" value="HEMK METHYLTRANSFERASE"/>
    <property type="match status" value="1"/>
</dbReference>
<dbReference type="EMBL" id="LT841305">
    <property type="protein sequence ID" value="SMH67099.1"/>
    <property type="molecule type" value="Genomic_DNA"/>
</dbReference>
<evidence type="ECO:0000256" key="5">
    <source>
        <dbReference type="HAMAP-Rule" id="MF_02126"/>
    </source>
</evidence>
<feature type="binding site" evidence="5">
    <location>
        <begin position="197"/>
        <end position="200"/>
    </location>
    <ligand>
        <name>substrate</name>
    </ligand>
</feature>
<dbReference type="Proteomes" id="UP000093129">
    <property type="component" value="Unassembled WGS sequence"/>
</dbReference>
<comment type="catalytic activity">
    <reaction evidence="4 5">
        <text>L-glutaminyl-[peptide chain release factor] + S-adenosyl-L-methionine = N(5)-methyl-L-glutaminyl-[peptide chain release factor] + S-adenosyl-L-homocysteine + H(+)</text>
        <dbReference type="Rhea" id="RHEA:42896"/>
        <dbReference type="Rhea" id="RHEA-COMP:10271"/>
        <dbReference type="Rhea" id="RHEA-COMP:10272"/>
        <dbReference type="ChEBI" id="CHEBI:15378"/>
        <dbReference type="ChEBI" id="CHEBI:30011"/>
        <dbReference type="ChEBI" id="CHEBI:57856"/>
        <dbReference type="ChEBI" id="CHEBI:59789"/>
        <dbReference type="ChEBI" id="CHEBI:61891"/>
        <dbReference type="EC" id="2.1.1.297"/>
    </reaction>
</comment>
<feature type="binding site" evidence="5">
    <location>
        <position position="197"/>
    </location>
    <ligand>
        <name>S-adenosyl-L-methionine</name>
        <dbReference type="ChEBI" id="CHEBI:59789"/>
    </ligand>
</feature>
<dbReference type="InterPro" id="IPR040758">
    <property type="entry name" value="PrmC_N"/>
</dbReference>
<dbReference type="InterPro" id="IPR007848">
    <property type="entry name" value="Small_mtfrase_dom"/>
</dbReference>
<gene>
    <name evidence="5 10" type="primary">prmC</name>
    <name evidence="8" type="ORF">AFERRI_30301</name>
    <name evidence="10" type="ORF">AFERRI_50300</name>
    <name evidence="9" type="ORF">BBC27_10115</name>
</gene>
<dbReference type="EC" id="2.1.1.297" evidence="5"/>
<dbReference type="Proteomes" id="UP000193925">
    <property type="component" value="Chromosome AFERRI"/>
</dbReference>
<organism evidence="8">
    <name type="scientific">Acidithiobacillus ferrivorans</name>
    <dbReference type="NCBI Taxonomy" id="160808"/>
    <lineage>
        <taxon>Bacteria</taxon>
        <taxon>Pseudomonadati</taxon>
        <taxon>Pseudomonadota</taxon>
        <taxon>Acidithiobacillia</taxon>
        <taxon>Acidithiobacillales</taxon>
        <taxon>Acidithiobacillaceae</taxon>
        <taxon>Acidithiobacillus</taxon>
    </lineage>
</organism>
<dbReference type="EMBL" id="CCCS020000023">
    <property type="protein sequence ID" value="CDQ09655.1"/>
    <property type="molecule type" value="Genomic_DNA"/>
</dbReference>
<reference evidence="9 11" key="3">
    <citation type="submission" date="2016-07" db="EMBL/GenBank/DDBJ databases">
        <title>Draft genome of a psychrotolerant acidophile Acidithiobacillus ferrivorans strain YL15.</title>
        <authorList>
            <person name="Peng T."/>
            <person name="Ma L."/>
            <person name="Nan M."/>
            <person name="An N."/>
            <person name="Wang M."/>
            <person name="Qiu G."/>
            <person name="Zeng W."/>
        </authorList>
    </citation>
    <scope>NUCLEOTIDE SEQUENCE [LARGE SCALE GENOMIC DNA]</scope>
    <source>
        <strain evidence="9 11">YL15</strain>
    </source>
</reference>
<dbReference type="GO" id="GO:0003676">
    <property type="term" value="F:nucleic acid binding"/>
    <property type="evidence" value="ECO:0007669"/>
    <property type="project" value="InterPro"/>
</dbReference>
<dbReference type="GO" id="GO:0102559">
    <property type="term" value="F:peptide chain release factor N(5)-glutamine methyltransferase activity"/>
    <property type="evidence" value="ECO:0007669"/>
    <property type="project" value="UniProtKB-EC"/>
</dbReference>
<sequence length="288" mass="31062">MTSDSGVTHNPSRSLRDWQDVLRDQLRVLSDQPEQEARWLLAAVLGLDGAALLRNALLPISAEEEARITVLLTQRLAGMPLAYCLGEWSFYGLDLCVAPAVLIPRPDTETLVTLALEGLAENTAARVLDLGTGSGAIALAIAQARPLAEVWAVERSPAALQVARANGALLAPQVHWLEGDWYAPLDSALRFDRIVANPPYLADNDPHLPDLCHEPWDALVAGPSGLECLERIIAGAYERLSRQGVLLLEHGPDQGNVVRGLLNNAGFGAVQTRRDLAGRERVSSGTRT</sequence>
<keyword evidence="2 5" id="KW-0808">Transferase</keyword>
<accession>A0A060UMG0</accession>
<reference evidence="8" key="2">
    <citation type="submission" date="2014-07" db="EMBL/GenBank/DDBJ databases">
        <title>Initial genome analysis of the psychrotolerant acidophile Acidithiobacillus ferrivorans CF27: insights into iron and sulfur oxidation pathways and into biofilm formation.</title>
        <authorList>
            <person name="Talla E."/>
            <person name="Hedrich S."/>
            <person name="Mangenot S."/>
            <person name="Ji B."/>
            <person name="Johnson D.B."/>
            <person name="Barbe V."/>
            <person name="Bonnefoy V."/>
        </authorList>
    </citation>
    <scope>NUCLEOTIDE SEQUENCE [LARGE SCALE GENOMIC DNA]</scope>
    <source>
        <strain evidence="8">CF27</strain>
    </source>
</reference>
<comment type="function">
    <text evidence="5">Methylates the class 1 translation termination release factors RF1/PrfA and RF2/PrfB on the glutamine residue of the universally conserved GGQ motif.</text>
</comment>
<feature type="binding site" evidence="5">
    <location>
        <begin position="131"/>
        <end position="135"/>
    </location>
    <ligand>
        <name>S-adenosyl-L-methionine</name>
        <dbReference type="ChEBI" id="CHEBI:59789"/>
    </ligand>
</feature>
<protein>
    <recommendedName>
        <fullName evidence="5">Release factor glutamine methyltransferase</fullName>
        <shortName evidence="5">RF MTase</shortName>
        <ecNumber evidence="5">2.1.1.297</ecNumber>
    </recommendedName>
    <alternativeName>
        <fullName evidence="5">N5-glutamine methyltransferase PrmC</fullName>
    </alternativeName>
    <alternativeName>
        <fullName evidence="5">Protein-(glutamine-N5) MTase PrmC</fullName>
    </alternativeName>
    <alternativeName>
        <fullName evidence="5">Protein-glutamine N-methyltransferase PrmC</fullName>
    </alternativeName>
</protein>
<evidence type="ECO:0000256" key="3">
    <source>
        <dbReference type="ARBA" id="ARBA00022691"/>
    </source>
</evidence>
<proteinExistence type="inferred from homology"/>
<dbReference type="InterPro" id="IPR019874">
    <property type="entry name" value="RF_methyltr_PrmC"/>
</dbReference>
<evidence type="ECO:0000313" key="11">
    <source>
        <dbReference type="Proteomes" id="UP000093129"/>
    </source>
</evidence>
<dbReference type="Gene3D" id="1.10.8.10">
    <property type="entry name" value="DNA helicase RuvA subunit, C-terminal domain"/>
    <property type="match status" value="1"/>
</dbReference>